<evidence type="ECO:0000256" key="2">
    <source>
        <dbReference type="ARBA" id="ARBA00000967"/>
    </source>
</evidence>
<keyword evidence="8" id="KW-0963">Cytoplasm</keyword>
<keyword evidence="11" id="KW-1185">Reference proteome</keyword>
<comment type="function">
    <text evidence="8">Presumably involved in the processing and regular turnover of intracellular proteins. Catalyzes the removal of unsubstituted N-terminal amino acids from various peptides.</text>
</comment>
<evidence type="ECO:0000256" key="4">
    <source>
        <dbReference type="ARBA" id="ARBA00022438"/>
    </source>
</evidence>
<dbReference type="SUPFAM" id="SSF52949">
    <property type="entry name" value="Macro domain-like"/>
    <property type="match status" value="1"/>
</dbReference>
<name>A0A517QTC2_9PLAN</name>
<dbReference type="PROSITE" id="PS00631">
    <property type="entry name" value="CYTOSOL_AP"/>
    <property type="match status" value="1"/>
</dbReference>
<dbReference type="GO" id="GO:0005737">
    <property type="term" value="C:cytoplasm"/>
    <property type="evidence" value="ECO:0007669"/>
    <property type="project" value="UniProtKB-SubCell"/>
</dbReference>
<dbReference type="InterPro" id="IPR000819">
    <property type="entry name" value="Peptidase_M17_C"/>
</dbReference>
<dbReference type="NCBIfam" id="NF002074">
    <property type="entry name" value="PRK00913.1-4"/>
    <property type="match status" value="1"/>
</dbReference>
<feature type="binding site" evidence="8">
    <location>
        <position position="415"/>
    </location>
    <ligand>
        <name>Mn(2+)</name>
        <dbReference type="ChEBI" id="CHEBI:29035"/>
        <label>1</label>
    </ligand>
</feature>
<dbReference type="Pfam" id="PF02789">
    <property type="entry name" value="Peptidase_M17_N"/>
    <property type="match status" value="1"/>
</dbReference>
<reference evidence="10 11" key="1">
    <citation type="submission" date="2019-02" db="EMBL/GenBank/DDBJ databases">
        <title>Deep-cultivation of Planctomycetes and their phenomic and genomic characterization uncovers novel biology.</title>
        <authorList>
            <person name="Wiegand S."/>
            <person name="Jogler M."/>
            <person name="Boedeker C."/>
            <person name="Pinto D."/>
            <person name="Vollmers J."/>
            <person name="Rivas-Marin E."/>
            <person name="Kohn T."/>
            <person name="Peeters S.H."/>
            <person name="Heuer A."/>
            <person name="Rast P."/>
            <person name="Oberbeckmann S."/>
            <person name="Bunk B."/>
            <person name="Jeske O."/>
            <person name="Meyerdierks A."/>
            <person name="Storesund J.E."/>
            <person name="Kallscheuer N."/>
            <person name="Luecker S."/>
            <person name="Lage O.M."/>
            <person name="Pohl T."/>
            <person name="Merkel B.J."/>
            <person name="Hornburger P."/>
            <person name="Mueller R.-W."/>
            <person name="Bruemmer F."/>
            <person name="Labrenz M."/>
            <person name="Spormann A.M."/>
            <person name="Op den Camp H."/>
            <person name="Overmann J."/>
            <person name="Amann R."/>
            <person name="Jetten M.S.M."/>
            <person name="Mascher T."/>
            <person name="Medema M.H."/>
            <person name="Devos D.P."/>
            <person name="Kaster A.-K."/>
            <person name="Ovreas L."/>
            <person name="Rohde M."/>
            <person name="Galperin M.Y."/>
            <person name="Jogler C."/>
        </authorList>
    </citation>
    <scope>NUCLEOTIDE SEQUENCE [LARGE SCALE GENOMIC DNA]</scope>
    <source>
        <strain evidence="10 11">Mal48</strain>
    </source>
</reference>
<evidence type="ECO:0000256" key="3">
    <source>
        <dbReference type="ARBA" id="ARBA00009528"/>
    </source>
</evidence>
<feature type="binding site" evidence="8">
    <location>
        <position position="336"/>
    </location>
    <ligand>
        <name>Mn(2+)</name>
        <dbReference type="ChEBI" id="CHEBI:29035"/>
        <label>2</label>
    </ligand>
</feature>
<organism evidence="10 11">
    <name type="scientific">Thalassoglobus polymorphus</name>
    <dbReference type="NCBI Taxonomy" id="2527994"/>
    <lineage>
        <taxon>Bacteria</taxon>
        <taxon>Pseudomonadati</taxon>
        <taxon>Planctomycetota</taxon>
        <taxon>Planctomycetia</taxon>
        <taxon>Planctomycetales</taxon>
        <taxon>Planctomycetaceae</taxon>
        <taxon>Thalassoglobus</taxon>
    </lineage>
</organism>
<dbReference type="InterPro" id="IPR008283">
    <property type="entry name" value="Peptidase_M17_N"/>
</dbReference>
<evidence type="ECO:0000256" key="8">
    <source>
        <dbReference type="HAMAP-Rule" id="MF_00181"/>
    </source>
</evidence>
<dbReference type="InterPro" id="IPR043472">
    <property type="entry name" value="Macro_dom-like"/>
</dbReference>
<evidence type="ECO:0000256" key="1">
    <source>
        <dbReference type="ARBA" id="ARBA00000135"/>
    </source>
</evidence>
<feature type="binding site" evidence="8">
    <location>
        <position position="415"/>
    </location>
    <ligand>
        <name>Mn(2+)</name>
        <dbReference type="ChEBI" id="CHEBI:29035"/>
        <label>2</label>
    </ligand>
</feature>
<dbReference type="PANTHER" id="PTHR11963">
    <property type="entry name" value="LEUCINE AMINOPEPTIDASE-RELATED"/>
    <property type="match status" value="1"/>
</dbReference>
<dbReference type="Gene3D" id="3.40.220.10">
    <property type="entry name" value="Leucine Aminopeptidase, subunit E, domain 1"/>
    <property type="match status" value="1"/>
</dbReference>
<evidence type="ECO:0000256" key="7">
    <source>
        <dbReference type="ARBA" id="ARBA00023211"/>
    </source>
</evidence>
<dbReference type="AlphaFoldDB" id="A0A517QTC2"/>
<proteinExistence type="inferred from homology"/>
<keyword evidence="6 8" id="KW-0378">Hydrolase</keyword>
<feature type="active site" evidence="8">
    <location>
        <position position="343"/>
    </location>
</feature>
<sequence length="562" mass="60116">MYASLTKYLMPSARPTATDQQPFVCKDCTGWGGEIAERVDTIGTSFVNTFYCPFLNSLFLISTARVLHMKFSTTTASSTEVKANWLVAGISENDEFSPSLQRLDEALDGSLSRMREREDLTGKAGEVTVLGDAPGLAADRLLIVGLGPADKQSLQELRKAYSTAIRKIATKEKQSLGLCVPESIVSALGASAALELLSDTVTVSCSGQGLYQDEKSRYPFEEVLITEVEENQENKAAVRRGVILGEAVNLTRELVNRHPDDIYPESFAQRAADEAADLGIRGEIFDEEMLKDEKMGAMLAVAQGSERPPRMVVLKYNGGGEEAPTLGLVGKGVTFDSGGLSLKTSAGMITMKSDMAGAATVLGAVLAIAKLKLPVNVVGYMGLVENMTGGAAYKLGSVLTARNGKSIEIHNTDAEGRLVLADALAFAVDDKVDKLVDLATLTGACVVALGNDIVGAFSNDQPWCDSVLKSAREQGEDIWQMPMYDYFAEQLKSEFADCKNIGSRWGGAITAAKFLEQFVGETPWVHLDIAGPSYVESSSAQRDAGGTGVMVRALVRLAEANS</sequence>
<feature type="domain" description="Cytosol aminopeptidase" evidence="9">
    <location>
        <begin position="411"/>
        <end position="418"/>
    </location>
</feature>
<evidence type="ECO:0000313" key="10">
    <source>
        <dbReference type="EMBL" id="QDT34797.1"/>
    </source>
</evidence>
<feature type="binding site" evidence="8">
    <location>
        <position position="354"/>
    </location>
    <ligand>
        <name>Mn(2+)</name>
        <dbReference type="ChEBI" id="CHEBI:29035"/>
        <label>2</label>
    </ligand>
</feature>
<dbReference type="SUPFAM" id="SSF53187">
    <property type="entry name" value="Zn-dependent exopeptidases"/>
    <property type="match status" value="1"/>
</dbReference>
<comment type="similarity">
    <text evidence="3 8">Belongs to the peptidase M17 family.</text>
</comment>
<dbReference type="InterPro" id="IPR023042">
    <property type="entry name" value="Peptidase_M17_leu_NH2_pept"/>
</dbReference>
<dbReference type="GO" id="GO:0030145">
    <property type="term" value="F:manganese ion binding"/>
    <property type="evidence" value="ECO:0007669"/>
    <property type="project" value="UniProtKB-UniRule"/>
</dbReference>
<dbReference type="GO" id="GO:0070006">
    <property type="term" value="F:metalloaminopeptidase activity"/>
    <property type="evidence" value="ECO:0007669"/>
    <property type="project" value="InterPro"/>
</dbReference>
<dbReference type="Proteomes" id="UP000315724">
    <property type="component" value="Chromosome"/>
</dbReference>
<dbReference type="EC" id="3.4.11.10" evidence="8"/>
<keyword evidence="4 8" id="KW-0031">Aminopeptidase</keyword>
<comment type="catalytic activity">
    <reaction evidence="2 8">
        <text>Release of an N-terminal amino acid, preferentially leucine, but not glutamic or aspartic acids.</text>
        <dbReference type="EC" id="3.4.11.10"/>
    </reaction>
</comment>
<comment type="cofactor">
    <cofactor evidence="8">
        <name>Mn(2+)</name>
        <dbReference type="ChEBI" id="CHEBI:29035"/>
    </cofactor>
    <text evidence="8">Binds 2 manganese ions per subunit.</text>
</comment>
<dbReference type="NCBIfam" id="NF002083">
    <property type="entry name" value="PRK00913.3-5"/>
    <property type="match status" value="1"/>
</dbReference>
<protein>
    <recommendedName>
        <fullName evidence="8">Probable cytosol aminopeptidase</fullName>
        <ecNumber evidence="8">3.4.11.1</ecNumber>
    </recommendedName>
    <alternativeName>
        <fullName evidence="8">Leucine aminopeptidase</fullName>
        <shortName evidence="8">LAP</shortName>
        <ecNumber evidence="8">3.4.11.10</ecNumber>
    </alternativeName>
    <alternativeName>
        <fullName evidence="8">Leucyl aminopeptidase</fullName>
    </alternativeName>
</protein>
<evidence type="ECO:0000259" key="9">
    <source>
        <dbReference type="PROSITE" id="PS00631"/>
    </source>
</evidence>
<keyword evidence="8" id="KW-0479">Metal-binding</keyword>
<dbReference type="Gene3D" id="3.40.630.10">
    <property type="entry name" value="Zn peptidases"/>
    <property type="match status" value="1"/>
</dbReference>
<accession>A0A517QTC2</accession>
<feature type="active site" evidence="8">
    <location>
        <position position="417"/>
    </location>
</feature>
<dbReference type="PANTHER" id="PTHR11963:SF23">
    <property type="entry name" value="CYTOSOL AMINOPEPTIDASE"/>
    <property type="match status" value="1"/>
</dbReference>
<dbReference type="InterPro" id="IPR011356">
    <property type="entry name" value="Leucine_aapep/pepB"/>
</dbReference>
<evidence type="ECO:0000256" key="6">
    <source>
        <dbReference type="ARBA" id="ARBA00022801"/>
    </source>
</evidence>
<dbReference type="KEGG" id="tpol:Mal48_40690"/>
<dbReference type="NCBIfam" id="NF002073">
    <property type="entry name" value="PRK00913.1-2"/>
    <property type="match status" value="1"/>
</dbReference>
<dbReference type="EMBL" id="CP036267">
    <property type="protein sequence ID" value="QDT34797.1"/>
    <property type="molecule type" value="Genomic_DNA"/>
</dbReference>
<dbReference type="GO" id="GO:0006508">
    <property type="term" value="P:proteolysis"/>
    <property type="evidence" value="ECO:0007669"/>
    <property type="project" value="UniProtKB-KW"/>
</dbReference>
<feature type="binding site" evidence="8">
    <location>
        <position position="336"/>
    </location>
    <ligand>
        <name>Mn(2+)</name>
        <dbReference type="ChEBI" id="CHEBI:29035"/>
        <label>1</label>
    </ligand>
</feature>
<dbReference type="CDD" id="cd00433">
    <property type="entry name" value="Peptidase_M17"/>
    <property type="match status" value="1"/>
</dbReference>
<comment type="subcellular location">
    <subcellularLocation>
        <location evidence="8">Cytoplasm</location>
    </subcellularLocation>
</comment>
<dbReference type="PRINTS" id="PR00481">
    <property type="entry name" value="LAMNOPPTDASE"/>
</dbReference>
<evidence type="ECO:0000256" key="5">
    <source>
        <dbReference type="ARBA" id="ARBA00022670"/>
    </source>
</evidence>
<dbReference type="EC" id="3.4.11.1" evidence="8"/>
<evidence type="ECO:0000313" key="11">
    <source>
        <dbReference type="Proteomes" id="UP000315724"/>
    </source>
</evidence>
<keyword evidence="7 8" id="KW-0464">Manganese</keyword>
<feature type="binding site" evidence="8">
    <location>
        <position position="413"/>
    </location>
    <ligand>
        <name>Mn(2+)</name>
        <dbReference type="ChEBI" id="CHEBI:29035"/>
        <label>1</label>
    </ligand>
</feature>
<dbReference type="Pfam" id="PF00883">
    <property type="entry name" value="Peptidase_M17"/>
    <property type="match status" value="1"/>
</dbReference>
<feature type="binding site" evidence="8">
    <location>
        <position position="331"/>
    </location>
    <ligand>
        <name>Mn(2+)</name>
        <dbReference type="ChEBI" id="CHEBI:29035"/>
        <label>2</label>
    </ligand>
</feature>
<dbReference type="HAMAP" id="MF_00181">
    <property type="entry name" value="Cytosol_peptidase_M17"/>
    <property type="match status" value="1"/>
</dbReference>
<gene>
    <name evidence="8 10" type="primary">pepA</name>
    <name evidence="10" type="ORF">Mal48_40690</name>
</gene>
<keyword evidence="5 8" id="KW-0645">Protease</keyword>
<comment type="catalytic activity">
    <reaction evidence="1 8">
        <text>Release of an N-terminal amino acid, Xaa-|-Yaa-, in which Xaa is preferably Leu, but may be other amino acids including Pro although not Arg or Lys, and Yaa may be Pro. Amino acid amides and methyl esters are also readily hydrolyzed, but rates on arylamides are exceedingly low.</text>
        <dbReference type="EC" id="3.4.11.1"/>
    </reaction>
</comment>